<evidence type="ECO:0000313" key="2">
    <source>
        <dbReference type="EMBL" id="ETO08920.1"/>
    </source>
</evidence>
<dbReference type="Proteomes" id="UP000023152">
    <property type="component" value="Unassembled WGS sequence"/>
</dbReference>
<keyword evidence="3" id="KW-1185">Reference proteome</keyword>
<gene>
    <name evidence="2" type="ORF">RFI_28468</name>
</gene>
<protein>
    <submittedName>
        <fullName evidence="2">RING zinc finger-containing protein</fullName>
    </submittedName>
</protein>
<keyword evidence="1" id="KW-0812">Transmembrane</keyword>
<name>X6M7C5_RETFI</name>
<dbReference type="EMBL" id="ASPP01024554">
    <property type="protein sequence ID" value="ETO08920.1"/>
    <property type="molecule type" value="Genomic_DNA"/>
</dbReference>
<feature type="non-terminal residue" evidence="2">
    <location>
        <position position="289"/>
    </location>
</feature>
<comment type="caution">
    <text evidence="2">The sequence shown here is derived from an EMBL/GenBank/DDBJ whole genome shotgun (WGS) entry which is preliminary data.</text>
</comment>
<feature type="transmembrane region" description="Helical" evidence="1">
    <location>
        <begin position="26"/>
        <end position="43"/>
    </location>
</feature>
<proteinExistence type="predicted"/>
<accession>X6M7C5</accession>
<evidence type="ECO:0000256" key="1">
    <source>
        <dbReference type="SAM" id="Phobius"/>
    </source>
</evidence>
<sequence>MHLWNTLDKIIEYFVVVMFRKDLTDLVFLLNCTIFLFHYPFFLKINLKIFLNVNNMGNRTTTQNSPERETKLTKQIQQLNTHFQTLKELPIPLKESQCILHKYEILICGGYKQRACYSYHILKNEYKFICEYPSHVELDGHCVVKLVDNNNNNKHRNQITLFSVGSDQYGKNKHTLVMKYVSVWSDDNNNDENKNEVNKSKELNESNQLNKSNNYNQWVRLRNKYNRPIIIGNGNSNYIGMRAVIGGINNHLLFITYQYNNISVLDLNTFQIIKNDTLPINNLIKYHCF</sequence>
<evidence type="ECO:0000313" key="3">
    <source>
        <dbReference type="Proteomes" id="UP000023152"/>
    </source>
</evidence>
<keyword evidence="1" id="KW-1133">Transmembrane helix</keyword>
<dbReference type="AlphaFoldDB" id="X6M7C5"/>
<reference evidence="2 3" key="1">
    <citation type="journal article" date="2013" name="Curr. Biol.">
        <title>The Genome of the Foraminiferan Reticulomyxa filosa.</title>
        <authorList>
            <person name="Glockner G."/>
            <person name="Hulsmann N."/>
            <person name="Schleicher M."/>
            <person name="Noegel A.A."/>
            <person name="Eichinger L."/>
            <person name="Gallinger C."/>
            <person name="Pawlowski J."/>
            <person name="Sierra R."/>
            <person name="Euteneuer U."/>
            <person name="Pillet L."/>
            <person name="Moustafa A."/>
            <person name="Platzer M."/>
            <person name="Groth M."/>
            <person name="Szafranski K."/>
            <person name="Schliwa M."/>
        </authorList>
    </citation>
    <scope>NUCLEOTIDE SEQUENCE [LARGE SCALE GENOMIC DNA]</scope>
</reference>
<keyword evidence="1" id="KW-0472">Membrane</keyword>
<organism evidence="2 3">
    <name type="scientific">Reticulomyxa filosa</name>
    <dbReference type="NCBI Taxonomy" id="46433"/>
    <lineage>
        <taxon>Eukaryota</taxon>
        <taxon>Sar</taxon>
        <taxon>Rhizaria</taxon>
        <taxon>Retaria</taxon>
        <taxon>Foraminifera</taxon>
        <taxon>Monothalamids</taxon>
        <taxon>Reticulomyxidae</taxon>
        <taxon>Reticulomyxa</taxon>
    </lineage>
</organism>